<dbReference type="OrthoDB" id="271303at2759"/>
<reference evidence="1 2" key="1">
    <citation type="submission" date="2014-10" db="EMBL/GenBank/DDBJ databases">
        <title>Draft genome of the hookworm Ancylostoma caninum.</title>
        <authorList>
            <person name="Mitreva M."/>
        </authorList>
    </citation>
    <scope>NUCLEOTIDE SEQUENCE [LARGE SCALE GENOMIC DNA]</scope>
    <source>
        <strain evidence="1 2">Baltimore</strain>
    </source>
</reference>
<name>A0A368FVN3_ANCCA</name>
<comment type="caution">
    <text evidence="1">The sequence shown here is derived from an EMBL/GenBank/DDBJ whole genome shotgun (WGS) entry which is preliminary data.</text>
</comment>
<sequence length="163" mass="18621">MILSRLNSAKSEERLRDVMLTRLSELVMGTKQHYSRAVLMTLMASNSRCGEKFDILDRLESMCVARIPRCARVLMLTAEFLALSAHGKGGLRSGPAANPSFTVVFEAIKKDPDDRTHVQNLYRIAKQKWMRTETDMIRAGELVPAEKCLFFKYNQSRFNSIFK</sequence>
<protein>
    <submittedName>
        <fullName evidence="1">Uncharacterized protein</fullName>
    </submittedName>
</protein>
<gene>
    <name evidence="1" type="ORF">ANCCAN_19818</name>
</gene>
<evidence type="ECO:0000313" key="1">
    <source>
        <dbReference type="EMBL" id="RCN34337.1"/>
    </source>
</evidence>
<dbReference type="Proteomes" id="UP000252519">
    <property type="component" value="Unassembled WGS sequence"/>
</dbReference>
<dbReference type="AlphaFoldDB" id="A0A368FVN3"/>
<evidence type="ECO:0000313" key="2">
    <source>
        <dbReference type="Proteomes" id="UP000252519"/>
    </source>
</evidence>
<keyword evidence="2" id="KW-1185">Reference proteome</keyword>
<organism evidence="1 2">
    <name type="scientific">Ancylostoma caninum</name>
    <name type="common">Dog hookworm</name>
    <dbReference type="NCBI Taxonomy" id="29170"/>
    <lineage>
        <taxon>Eukaryota</taxon>
        <taxon>Metazoa</taxon>
        <taxon>Ecdysozoa</taxon>
        <taxon>Nematoda</taxon>
        <taxon>Chromadorea</taxon>
        <taxon>Rhabditida</taxon>
        <taxon>Rhabditina</taxon>
        <taxon>Rhabditomorpha</taxon>
        <taxon>Strongyloidea</taxon>
        <taxon>Ancylostomatidae</taxon>
        <taxon>Ancylostomatinae</taxon>
        <taxon>Ancylostoma</taxon>
    </lineage>
</organism>
<dbReference type="EMBL" id="JOJR01000794">
    <property type="protein sequence ID" value="RCN34337.1"/>
    <property type="molecule type" value="Genomic_DNA"/>
</dbReference>
<proteinExistence type="predicted"/>
<accession>A0A368FVN3</accession>